<dbReference type="Gene3D" id="3.40.640.10">
    <property type="entry name" value="Type I PLP-dependent aspartate aminotransferase-like (Major domain)"/>
    <property type="match status" value="1"/>
</dbReference>
<dbReference type="InterPro" id="IPR015424">
    <property type="entry name" value="PyrdxlP-dep_Trfase"/>
</dbReference>
<proteinExistence type="predicted"/>
<evidence type="ECO:0000259" key="1">
    <source>
        <dbReference type="Pfam" id="PF00266"/>
    </source>
</evidence>
<dbReference type="InterPro" id="IPR000192">
    <property type="entry name" value="Aminotrans_V_dom"/>
</dbReference>
<dbReference type="PANTHER" id="PTHR43586">
    <property type="entry name" value="CYSTEINE DESULFURASE"/>
    <property type="match status" value="1"/>
</dbReference>
<dbReference type="RefSeq" id="WP_265382645.1">
    <property type="nucleotide sequence ID" value="NZ_CP110615.1"/>
</dbReference>
<reference evidence="2" key="1">
    <citation type="submission" date="2022-10" db="EMBL/GenBank/DDBJ databases">
        <title>Rhodococcus sp.75.</title>
        <authorList>
            <person name="Sun M."/>
        </authorList>
    </citation>
    <scope>NUCLEOTIDE SEQUENCE</scope>
    <source>
        <strain evidence="2">75</strain>
    </source>
</reference>
<dbReference type="Gene3D" id="3.90.1150.10">
    <property type="entry name" value="Aspartate Aminotransferase, domain 1"/>
    <property type="match status" value="1"/>
</dbReference>
<organism evidence="2 3">
    <name type="scientific">Rhodococcus antarcticus</name>
    <dbReference type="NCBI Taxonomy" id="2987751"/>
    <lineage>
        <taxon>Bacteria</taxon>
        <taxon>Bacillati</taxon>
        <taxon>Actinomycetota</taxon>
        <taxon>Actinomycetes</taxon>
        <taxon>Mycobacteriales</taxon>
        <taxon>Nocardiaceae</taxon>
        <taxon>Rhodococcus</taxon>
    </lineage>
</organism>
<dbReference type="Proteomes" id="UP001164965">
    <property type="component" value="Chromosome"/>
</dbReference>
<dbReference type="InterPro" id="IPR011340">
    <property type="entry name" value="Cys_dSase-rel"/>
</dbReference>
<dbReference type="NCBIfam" id="TIGR01976">
    <property type="entry name" value="am_tr_V_VC1184"/>
    <property type="match status" value="1"/>
</dbReference>
<keyword evidence="3" id="KW-1185">Reference proteome</keyword>
<protein>
    <submittedName>
        <fullName evidence="2">Cysteine desulfurase-like protein</fullName>
    </submittedName>
</protein>
<name>A0ABY6NZZ4_9NOCA</name>
<dbReference type="Pfam" id="PF00266">
    <property type="entry name" value="Aminotran_5"/>
    <property type="match status" value="1"/>
</dbReference>
<evidence type="ECO:0000313" key="2">
    <source>
        <dbReference type="EMBL" id="UZJ24538.1"/>
    </source>
</evidence>
<sequence length="399" mass="41381">MGFDVARIRGLFPALGDGWVHLDAQAGMQVPDSVATTVSTAMRAPVSGPRGLFPSSQRGSAIVDAARRAAADVVGGDPAGVVLGPGRSELLTRLADALAPRLTLGTEVVLSRLDDEANVAPWLRVGDRNGATVRWAEIDIETCELPDWQYDDLVTGATRVVAVTAAASSVGTRPEVRPIADRAHAVGGLVVVDATSAAPFLPLDLEAMGADVVALCGSSWGGPPVGALVFRDPALLEELPSCSLDPEARGPERLELGRHAHAMLAGLVASVEHLSTLDDTATGSRRARLLTSMASVKAYQAGLLSHLLASLRALPEVMVLGDPMRRVPMVSFTVADVPAADVVQRLVDNGICAFPSAPGNRVFEALGVTEIGGAVQLGLAHYTTAAEVDQVVRTVASLG</sequence>
<evidence type="ECO:0000313" key="3">
    <source>
        <dbReference type="Proteomes" id="UP001164965"/>
    </source>
</evidence>
<dbReference type="InterPro" id="IPR015422">
    <property type="entry name" value="PyrdxlP-dep_Trfase_small"/>
</dbReference>
<dbReference type="EMBL" id="CP110615">
    <property type="protein sequence ID" value="UZJ24538.1"/>
    <property type="molecule type" value="Genomic_DNA"/>
</dbReference>
<dbReference type="PANTHER" id="PTHR43586:SF21">
    <property type="entry name" value="PYRIDOXAL PHOSPHATE (PLP)-DEPENDENT ASPARTATE AMINOTRANSFERASE SUPERFAMILY"/>
    <property type="match status" value="1"/>
</dbReference>
<feature type="domain" description="Aminotransferase class V" evidence="1">
    <location>
        <begin position="20"/>
        <end position="391"/>
    </location>
</feature>
<gene>
    <name evidence="2" type="ORF">RHODO2019_15635</name>
</gene>
<dbReference type="InterPro" id="IPR015421">
    <property type="entry name" value="PyrdxlP-dep_Trfase_major"/>
</dbReference>
<accession>A0ABY6NZZ4</accession>
<dbReference type="SUPFAM" id="SSF53383">
    <property type="entry name" value="PLP-dependent transferases"/>
    <property type="match status" value="1"/>
</dbReference>